<feature type="region of interest" description="Disordered" evidence="1">
    <location>
        <begin position="169"/>
        <end position="203"/>
    </location>
</feature>
<evidence type="ECO:0000256" key="1">
    <source>
        <dbReference type="SAM" id="MobiDB-lite"/>
    </source>
</evidence>
<protein>
    <recommendedName>
        <fullName evidence="2">MoxR-vWA-beta-propeller ternary system domain-containing protein</fullName>
    </recommendedName>
</protein>
<dbReference type="RefSeq" id="WP_082647774.1">
    <property type="nucleotide sequence ID" value="NZ_CP011129.1"/>
</dbReference>
<keyword evidence="4" id="KW-1185">Reference proteome</keyword>
<dbReference type="AlphaFoldDB" id="A0A0S2F8U8"/>
<dbReference type="InterPro" id="IPR045547">
    <property type="entry name" value="bpX6"/>
</dbReference>
<dbReference type="Pfam" id="PF19922">
    <property type="entry name" value="bpX6"/>
    <property type="match status" value="1"/>
</dbReference>
<proteinExistence type="predicted"/>
<dbReference type="STRING" id="84531.LA76x_1828"/>
<feature type="domain" description="MoxR-vWA-beta-propeller ternary system" evidence="2">
    <location>
        <begin position="16"/>
        <end position="185"/>
    </location>
</feature>
<name>A0A0S2F8U8_LYSAN</name>
<sequence>MAETNTNAGTQADTAVRHPVWRGWQPVAGLWFGADWLAPERRAERILQAWRMGCRAWRFDDGDVLCFDQVRPMQCSEAAGVPLCRIGAHGLYAGPLTADELAALAPADVQLVVGGRLQPLHFAQAQALDPSLVIDIDDYALHDTYDGRLSLRPTRHDRLAGKRVREVLGDRIPPPSKEQGEFLRRARGGAGADAPPSLRERVTGTRDGMADWLLRRFPGLSGEPAQARGGHAGTQARNGAAATLRARSAPRAPQAWRSALVRFAMASRASKLIGMRQGAYLRRMMAQFEKGDLGEALRNALPIDGRGDSLGQAFGTPGRRGDLSLGGERQAATDINLGDYEREHLRKLYRQAFDKLDRQGQIDEAVFVLAELLNARQEALDYLVRHQRHAQAAELALSWDMPAETIIRLLMLSGDSERAILVARRDNAFAAAIAMLEKDHPEHARRLRGEWGQALVERGQWLAAVDAVWPEPELREQAGRWLLAAEAAGDELSARALVQRATLLPDTIERYAERIATLADPASPPLPRAALAEALLAAKSSGKAVRMLATRVLPALAADRAACANALDRQHLERLLKLSGDPWLRADLPAWGVPAVAGRKLWESQGEQRWQAPAAGLHTAHDVVAIGEGRYLAALGEAGVAVIDRHGRSVRRYAVPAYKLAIADSLQVALAIAPREAVSRIARLDLAHHEIADLGVMPIQFAADRYDGIAWSLVSNDRLLVVDAARPALDVLWSVSEPNSRVIAAEYFAADELFLIQDARGASCWHYRLPRRSLRSRDAVPESLEQRLRLHPITGAQLLDVSADDDGMRLAYSWSNYRRSVQLSAHALGKLRDCSIKSLANGFLVGLYGEEAMRFHLVRFNDAASLAAIDWPYGASVSLREQDGRLLLYDDQGRVLDIDTQRTQVHGLSLL</sequence>
<organism evidence="3 4">
    <name type="scientific">Lysobacter antibioticus</name>
    <dbReference type="NCBI Taxonomy" id="84531"/>
    <lineage>
        <taxon>Bacteria</taxon>
        <taxon>Pseudomonadati</taxon>
        <taxon>Pseudomonadota</taxon>
        <taxon>Gammaproteobacteria</taxon>
        <taxon>Lysobacterales</taxon>
        <taxon>Lysobacteraceae</taxon>
        <taxon>Lysobacter</taxon>
    </lineage>
</organism>
<dbReference type="eggNOG" id="ENOG502ZBX4">
    <property type="taxonomic scope" value="Bacteria"/>
</dbReference>
<gene>
    <name evidence="3" type="ORF">LA76x_1828</name>
</gene>
<evidence type="ECO:0000259" key="2">
    <source>
        <dbReference type="Pfam" id="PF19922"/>
    </source>
</evidence>
<evidence type="ECO:0000313" key="4">
    <source>
        <dbReference type="Proteomes" id="UP000060787"/>
    </source>
</evidence>
<dbReference type="PATRIC" id="fig|84531.8.peg.1854"/>
<reference evidence="3 4" key="1">
    <citation type="journal article" date="2015" name="BMC Genomics">
        <title>Comparative genomics and metabolic profiling of the genus Lysobacter.</title>
        <authorList>
            <person name="de Bruijn I."/>
            <person name="Cheng X."/>
            <person name="de Jager V."/>
            <person name="Exposito R.G."/>
            <person name="Watrous J."/>
            <person name="Patel N."/>
            <person name="Postma J."/>
            <person name="Dorrestein P.C."/>
            <person name="Kobayashi D."/>
            <person name="Raaijmakers J.M."/>
        </authorList>
    </citation>
    <scope>NUCLEOTIDE SEQUENCE [LARGE SCALE GENOMIC DNA]</scope>
    <source>
        <strain evidence="3 4">76</strain>
    </source>
</reference>
<accession>A0A0S2F8U8</accession>
<dbReference type="KEGG" id="lab:LA76x_1828"/>
<evidence type="ECO:0000313" key="3">
    <source>
        <dbReference type="EMBL" id="ALN79980.1"/>
    </source>
</evidence>
<dbReference type="EMBL" id="CP011129">
    <property type="protein sequence ID" value="ALN79980.1"/>
    <property type="molecule type" value="Genomic_DNA"/>
</dbReference>
<dbReference type="Proteomes" id="UP000060787">
    <property type="component" value="Chromosome"/>
</dbReference>